<evidence type="ECO:0000313" key="3">
    <source>
        <dbReference type="Proteomes" id="UP000322981"/>
    </source>
</evidence>
<organism evidence="2 3">
    <name type="scientific">Thiohalocapsa marina</name>
    <dbReference type="NCBI Taxonomy" id="424902"/>
    <lineage>
        <taxon>Bacteria</taxon>
        <taxon>Pseudomonadati</taxon>
        <taxon>Pseudomonadota</taxon>
        <taxon>Gammaproteobacteria</taxon>
        <taxon>Chromatiales</taxon>
        <taxon>Chromatiaceae</taxon>
        <taxon>Thiohalocapsa</taxon>
    </lineage>
</organism>
<protein>
    <submittedName>
        <fullName evidence="2">Type II toxin-antitoxin system VapC family toxin</fullName>
    </submittedName>
</protein>
<dbReference type="InterPro" id="IPR029060">
    <property type="entry name" value="PIN-like_dom_sf"/>
</dbReference>
<dbReference type="InterPro" id="IPR041705">
    <property type="entry name" value="PIN_Sll0205"/>
</dbReference>
<dbReference type="OrthoDB" id="9798990at2"/>
<sequence length="128" mass="14090">MRLLLDTQLLLWAAGLPGRLSDEARGLLGAPENSLHFSAASLWEIVIKRGLDRDDFQVDPHRLHRGLLDNGYQPLAIAGSHTLMVGNLPPIHKDPFDRILIAQAMVEGLTLLTTDGLIAQYPGPIRKL</sequence>
<dbReference type="EMBL" id="VWXX01000005">
    <property type="protein sequence ID" value="KAA6186266.1"/>
    <property type="molecule type" value="Genomic_DNA"/>
</dbReference>
<dbReference type="PANTHER" id="PTHR36173:SF2">
    <property type="entry name" value="RIBONUCLEASE VAPC16"/>
    <property type="match status" value="1"/>
</dbReference>
<comment type="caution">
    <text evidence="2">The sequence shown here is derived from an EMBL/GenBank/DDBJ whole genome shotgun (WGS) entry which is preliminary data.</text>
</comment>
<dbReference type="PANTHER" id="PTHR36173">
    <property type="entry name" value="RIBONUCLEASE VAPC16-RELATED"/>
    <property type="match status" value="1"/>
</dbReference>
<reference evidence="2 3" key="1">
    <citation type="submission" date="2019-09" db="EMBL/GenBank/DDBJ databases">
        <title>Whole-genome sequence of the purple sulfur bacterium Thiohalocapsa marina DSM 19078.</title>
        <authorList>
            <person name="Kyndt J.A."/>
            <person name="Meyer T.E."/>
        </authorList>
    </citation>
    <scope>NUCLEOTIDE SEQUENCE [LARGE SCALE GENOMIC DNA]</scope>
    <source>
        <strain evidence="2 3">DSM 19078</strain>
    </source>
</reference>
<dbReference type="RefSeq" id="WP_150091246.1">
    <property type="nucleotide sequence ID" value="NZ_JBFUOH010000027.1"/>
</dbReference>
<name>A0A5M8FQT5_9GAMM</name>
<keyword evidence="3" id="KW-1185">Reference proteome</keyword>
<dbReference type="InterPro" id="IPR052919">
    <property type="entry name" value="TA_system_RNase"/>
</dbReference>
<dbReference type="Pfam" id="PF01850">
    <property type="entry name" value="PIN"/>
    <property type="match status" value="1"/>
</dbReference>
<dbReference type="SUPFAM" id="SSF88723">
    <property type="entry name" value="PIN domain-like"/>
    <property type="match status" value="1"/>
</dbReference>
<dbReference type="InterPro" id="IPR002716">
    <property type="entry name" value="PIN_dom"/>
</dbReference>
<dbReference type="AlphaFoldDB" id="A0A5M8FQT5"/>
<feature type="domain" description="PIN" evidence="1">
    <location>
        <begin position="4"/>
        <end position="120"/>
    </location>
</feature>
<dbReference type="CDD" id="cd09872">
    <property type="entry name" value="PIN_Sll0205-like"/>
    <property type="match status" value="1"/>
</dbReference>
<gene>
    <name evidence="2" type="ORF">F2Q65_05555</name>
</gene>
<evidence type="ECO:0000259" key="1">
    <source>
        <dbReference type="Pfam" id="PF01850"/>
    </source>
</evidence>
<dbReference type="Proteomes" id="UP000322981">
    <property type="component" value="Unassembled WGS sequence"/>
</dbReference>
<proteinExistence type="predicted"/>
<evidence type="ECO:0000313" key="2">
    <source>
        <dbReference type="EMBL" id="KAA6186266.1"/>
    </source>
</evidence>
<accession>A0A5M8FQT5</accession>